<evidence type="ECO:0000256" key="11">
    <source>
        <dbReference type="ARBA" id="ARBA00022679"/>
    </source>
</evidence>
<protein>
    <recommendedName>
        <fullName evidence="22">Serine/threonine-protein kinase Nek4</fullName>
        <ecNumber evidence="5">2.7.11.1</ecNumber>
    </recommendedName>
    <alternativeName>
        <fullName evidence="24">Never in mitosis A-related kinase 4</fullName>
    </alternativeName>
    <alternativeName>
        <fullName evidence="23">Serine/threonine-protein kinase 2</fullName>
    </alternativeName>
</protein>
<feature type="region of interest" description="Disordered" evidence="26">
    <location>
        <begin position="666"/>
        <end position="700"/>
    </location>
</feature>
<dbReference type="PROSITE" id="PS00108">
    <property type="entry name" value="PROTEIN_KINASE_ST"/>
    <property type="match status" value="1"/>
</dbReference>
<evidence type="ECO:0000256" key="12">
    <source>
        <dbReference type="ARBA" id="ARBA00022723"/>
    </source>
</evidence>
<evidence type="ECO:0000256" key="19">
    <source>
        <dbReference type="ARBA" id="ARBA00023306"/>
    </source>
</evidence>
<keyword evidence="6" id="KW-0488">Methylation</keyword>
<keyword evidence="7" id="KW-0963">Cytoplasm</keyword>
<feature type="compositionally biased region" description="Polar residues" evidence="26">
    <location>
        <begin position="737"/>
        <end position="754"/>
    </location>
</feature>
<feature type="binding site" evidence="25">
    <location>
        <position position="34"/>
    </location>
    <ligand>
        <name>ATP</name>
        <dbReference type="ChEBI" id="CHEBI:30616"/>
    </ligand>
</feature>
<feature type="compositionally biased region" description="Basic and acidic residues" evidence="26">
    <location>
        <begin position="357"/>
        <end position="374"/>
    </location>
</feature>
<feature type="compositionally biased region" description="Basic and acidic residues" evidence="26">
    <location>
        <begin position="755"/>
        <end position="770"/>
    </location>
</feature>
<dbReference type="FunFam" id="3.30.200.20:FF:000247">
    <property type="entry name" value="serine/threonine-protein kinase Nek4 isoform X1"/>
    <property type="match status" value="1"/>
</dbReference>
<evidence type="ECO:0000259" key="27">
    <source>
        <dbReference type="PROSITE" id="PS50011"/>
    </source>
</evidence>
<dbReference type="InterPro" id="IPR051131">
    <property type="entry name" value="NEK_Ser/Thr_kinase_NIMA"/>
</dbReference>
<feature type="compositionally biased region" description="Basic and acidic residues" evidence="26">
    <location>
        <begin position="666"/>
        <end position="677"/>
    </location>
</feature>
<feature type="compositionally biased region" description="Low complexity" evidence="26">
    <location>
        <begin position="679"/>
        <end position="700"/>
    </location>
</feature>
<evidence type="ECO:0000256" key="23">
    <source>
        <dbReference type="ARBA" id="ARBA00080102"/>
    </source>
</evidence>
<feature type="region of interest" description="Disordered" evidence="26">
    <location>
        <begin position="606"/>
        <end position="639"/>
    </location>
</feature>
<keyword evidence="15" id="KW-0418">Kinase</keyword>
<evidence type="ECO:0000256" key="24">
    <source>
        <dbReference type="ARBA" id="ARBA00082679"/>
    </source>
</evidence>
<feature type="region of interest" description="Disordered" evidence="26">
    <location>
        <begin position="319"/>
        <end position="400"/>
    </location>
</feature>
<evidence type="ECO:0000313" key="29">
    <source>
        <dbReference type="Proteomes" id="UP000314982"/>
    </source>
</evidence>
<feature type="domain" description="Protein kinase" evidence="27">
    <location>
        <begin position="4"/>
        <end position="304"/>
    </location>
</feature>
<dbReference type="GO" id="GO:0051301">
    <property type="term" value="P:cell division"/>
    <property type="evidence" value="ECO:0007669"/>
    <property type="project" value="UniProtKB-KW"/>
</dbReference>
<evidence type="ECO:0000256" key="7">
    <source>
        <dbReference type="ARBA" id="ARBA00022490"/>
    </source>
</evidence>
<dbReference type="PROSITE" id="PS00107">
    <property type="entry name" value="PROTEIN_KINASE_ATP"/>
    <property type="match status" value="1"/>
</dbReference>
<dbReference type="InterPro" id="IPR017441">
    <property type="entry name" value="Protein_kinase_ATP_BS"/>
</dbReference>
<keyword evidence="13 25" id="KW-0547">Nucleotide-binding</keyword>
<dbReference type="PROSITE" id="PS50011">
    <property type="entry name" value="PROTEIN_KINASE_DOM"/>
    <property type="match status" value="1"/>
</dbReference>
<feature type="compositionally biased region" description="Basic and acidic residues" evidence="26">
    <location>
        <begin position="783"/>
        <end position="796"/>
    </location>
</feature>
<comment type="catalytic activity">
    <reaction evidence="21">
        <text>L-seryl-[protein] + ATP = O-phospho-L-seryl-[protein] + ADP + H(+)</text>
        <dbReference type="Rhea" id="RHEA:17989"/>
        <dbReference type="Rhea" id="RHEA-COMP:9863"/>
        <dbReference type="Rhea" id="RHEA-COMP:11604"/>
        <dbReference type="ChEBI" id="CHEBI:15378"/>
        <dbReference type="ChEBI" id="CHEBI:29999"/>
        <dbReference type="ChEBI" id="CHEBI:30616"/>
        <dbReference type="ChEBI" id="CHEBI:83421"/>
        <dbReference type="ChEBI" id="CHEBI:456216"/>
        <dbReference type="EC" id="2.7.11.1"/>
    </reaction>
</comment>
<dbReference type="SUPFAM" id="SSF56112">
    <property type="entry name" value="Protein kinase-like (PK-like)"/>
    <property type="match status" value="1"/>
</dbReference>
<feature type="compositionally biased region" description="Polar residues" evidence="26">
    <location>
        <begin position="331"/>
        <end position="342"/>
    </location>
</feature>
<evidence type="ECO:0000256" key="2">
    <source>
        <dbReference type="ARBA" id="ARBA00004138"/>
    </source>
</evidence>
<keyword evidence="19" id="KW-0131">Cell cycle</keyword>
<evidence type="ECO:0000256" key="9">
    <source>
        <dbReference type="ARBA" id="ARBA00022553"/>
    </source>
</evidence>
<reference evidence="28" key="3">
    <citation type="submission" date="2025-09" db="UniProtKB">
        <authorList>
            <consortium name="Ensembl"/>
        </authorList>
    </citation>
    <scope>IDENTIFICATION</scope>
</reference>
<dbReference type="GO" id="GO:0004674">
    <property type="term" value="F:protein serine/threonine kinase activity"/>
    <property type="evidence" value="ECO:0007669"/>
    <property type="project" value="UniProtKB-KW"/>
</dbReference>
<evidence type="ECO:0000256" key="6">
    <source>
        <dbReference type="ARBA" id="ARBA00022481"/>
    </source>
</evidence>
<dbReference type="Ensembl" id="ENSHHUT00000038125.1">
    <property type="protein sequence ID" value="ENSHHUP00000036660.1"/>
    <property type="gene ID" value="ENSHHUG00000022966.1"/>
</dbReference>
<keyword evidence="18" id="KW-0966">Cell projection</keyword>
<keyword evidence="29" id="KW-1185">Reference proteome</keyword>
<evidence type="ECO:0000256" key="4">
    <source>
        <dbReference type="ARBA" id="ARBA00010886"/>
    </source>
</evidence>
<evidence type="ECO:0000256" key="13">
    <source>
        <dbReference type="ARBA" id="ARBA00022741"/>
    </source>
</evidence>
<name>A0A4W5MH63_9TELE</name>
<comment type="similarity">
    <text evidence="4">Belongs to the protein kinase superfamily. NEK Ser/Thr protein kinase family. NIMA subfamily.</text>
</comment>
<feature type="compositionally biased region" description="Polar residues" evidence="26">
    <location>
        <begin position="377"/>
        <end position="400"/>
    </location>
</feature>
<dbReference type="Gene3D" id="3.30.200.20">
    <property type="entry name" value="Phosphorylase Kinase, domain 1"/>
    <property type="match status" value="1"/>
</dbReference>
<keyword evidence="10" id="KW-0132">Cell division</keyword>
<feature type="region of interest" description="Disordered" evidence="26">
    <location>
        <begin position="735"/>
        <end position="799"/>
    </location>
</feature>
<dbReference type="InterPro" id="IPR011009">
    <property type="entry name" value="Kinase-like_dom_sf"/>
</dbReference>
<reference evidence="29" key="1">
    <citation type="submission" date="2018-06" db="EMBL/GenBank/DDBJ databases">
        <title>Genome assembly of Danube salmon.</title>
        <authorList>
            <person name="Macqueen D.J."/>
            <person name="Gundappa M.K."/>
        </authorList>
    </citation>
    <scope>NUCLEOTIDE SEQUENCE [LARGE SCALE GENOMIC DNA]</scope>
</reference>
<evidence type="ECO:0000256" key="16">
    <source>
        <dbReference type="ARBA" id="ARBA00022840"/>
    </source>
</evidence>
<dbReference type="Pfam" id="PF00069">
    <property type="entry name" value="Pkinase"/>
    <property type="match status" value="2"/>
</dbReference>
<evidence type="ECO:0000313" key="28">
    <source>
        <dbReference type="Ensembl" id="ENSHHUP00000036660.1"/>
    </source>
</evidence>
<evidence type="ECO:0000256" key="15">
    <source>
        <dbReference type="ARBA" id="ARBA00022777"/>
    </source>
</evidence>
<evidence type="ECO:0000256" key="1">
    <source>
        <dbReference type="ARBA" id="ARBA00001936"/>
    </source>
</evidence>
<evidence type="ECO:0000256" key="26">
    <source>
        <dbReference type="SAM" id="MobiDB-lite"/>
    </source>
</evidence>
<dbReference type="GO" id="GO:0046872">
    <property type="term" value="F:metal ion binding"/>
    <property type="evidence" value="ECO:0007669"/>
    <property type="project" value="UniProtKB-KW"/>
</dbReference>
<proteinExistence type="inferred from homology"/>
<sequence>MNNYMFIRVVGKGSYGEVNLVKHKTDRKQYVIKKLNLTTSSKRERRAAEQEAQLLSRLRHPNIVTYRESWEGEDCQLYIAMGFCEGGDLYHRLKQQKGELLPERQVVEWFVQIAMALQYLHEEHILHRDLKTQNIFLTKTNIIKVGDLGIARVLENKNDMASTLIGTPYYMSPELFSNKPYNHKVLCVYSRSMLEIITVEAPVMLSQKESEKVDAVVCTRLTQPSFYSQSDVWALGCCVYEMSTLKHAFNAKDMNSLVYRIVEGKLPQMPSKYDPQLGALIKSMLCKRPEDRPDVKLILRQPYIKRQIAMFLEATKEKTAKSRKKAVGGSSRPNSAASVVSSQPRPECPPQCPHPDPNTRGKRKEEINTQEHKGRNGITQDTPPQTHLTTKSPTPDILNTTGVSLATISNIDIDLQTQEEKTNAQRGDPPQSVSNARADNDALCQRSMEEQRGGKPDPPPRRRLLSSVSTREEESKTTNGPVMQGAPKTRDRVRTSVEKTVKIDDKDDTMELFKDVVIESPATGHRICLGVSTSLPEFRAAGQLKVESTGQTIEVNIENKDDTRNLLKEVPAHKHTAVVKESLVSTEKLLEPLLPVAPCHVEPLPPVPEQDTPPLCTPSSSEPSVSCQHRQKDRGWIQSDQDKWNKVAAPRPLPPPPVNALVVEVKERSRMNTDKKRATTTTSFTTISSSKDGNTPLPLERPLTARERRRLRQSQQNPSQPIVNAVRRASYDVASLHNKQPESQNSTVTRSVSDMGKETNQQDRFLGRPSDEDECSSSASSTDHSEGDCKEGKSESSDMQDLVQMMTQTLRMDGIDTVRSIPLAEFKLNRKYRDTLMLHGKAREEQEFHFSELSTGTTSGPAKILRAIEHLKTDVVKGLGVKLLDRVLDIMEDDDEDKRELCLRKQMGEDKYQSYALMVRQLKFFEDVSVKG</sequence>
<evidence type="ECO:0000256" key="14">
    <source>
        <dbReference type="ARBA" id="ARBA00022776"/>
    </source>
</evidence>
<comment type="catalytic activity">
    <reaction evidence="20">
        <text>L-threonyl-[protein] + ATP = O-phospho-L-threonyl-[protein] + ADP + H(+)</text>
        <dbReference type="Rhea" id="RHEA:46608"/>
        <dbReference type="Rhea" id="RHEA-COMP:11060"/>
        <dbReference type="Rhea" id="RHEA-COMP:11605"/>
        <dbReference type="ChEBI" id="CHEBI:15378"/>
        <dbReference type="ChEBI" id="CHEBI:30013"/>
        <dbReference type="ChEBI" id="CHEBI:30616"/>
        <dbReference type="ChEBI" id="CHEBI:61977"/>
        <dbReference type="ChEBI" id="CHEBI:456216"/>
        <dbReference type="EC" id="2.7.11.1"/>
    </reaction>
</comment>
<dbReference type="GeneTree" id="ENSGT00940000157448"/>
<dbReference type="PANTHER" id="PTHR44899">
    <property type="entry name" value="CAMK FAMILY PROTEIN KINASE"/>
    <property type="match status" value="1"/>
</dbReference>
<comment type="subcellular location">
    <subcellularLocation>
        <location evidence="2">Cell projection</location>
        <location evidence="2">Cilium</location>
    </subcellularLocation>
    <subcellularLocation>
        <location evidence="3">Cytoplasm</location>
    </subcellularLocation>
</comment>
<evidence type="ECO:0000256" key="25">
    <source>
        <dbReference type="PROSITE-ProRule" id="PRU10141"/>
    </source>
</evidence>
<keyword evidence="12" id="KW-0479">Metal-binding</keyword>
<evidence type="ECO:0000256" key="3">
    <source>
        <dbReference type="ARBA" id="ARBA00004496"/>
    </source>
</evidence>
<keyword evidence="8" id="KW-0723">Serine/threonine-protein kinase</keyword>
<dbReference type="Proteomes" id="UP000314982">
    <property type="component" value="Unassembled WGS sequence"/>
</dbReference>
<keyword evidence="17" id="KW-0460">Magnesium</keyword>
<dbReference type="SMART" id="SM00220">
    <property type="entry name" value="S_TKc"/>
    <property type="match status" value="1"/>
</dbReference>
<feature type="compositionally biased region" description="Basic and acidic residues" evidence="26">
    <location>
        <begin position="448"/>
        <end position="460"/>
    </location>
</feature>
<dbReference type="InterPro" id="IPR008271">
    <property type="entry name" value="Ser/Thr_kinase_AS"/>
</dbReference>
<keyword evidence="11" id="KW-0808">Transferase</keyword>
<feature type="region of interest" description="Disordered" evidence="26">
    <location>
        <begin position="448"/>
        <end position="496"/>
    </location>
</feature>
<evidence type="ECO:0000256" key="10">
    <source>
        <dbReference type="ARBA" id="ARBA00022618"/>
    </source>
</evidence>
<accession>A0A4W5MH63</accession>
<dbReference type="STRING" id="62062.ENSHHUP00000036660"/>
<feature type="compositionally biased region" description="Pro residues" evidence="26">
    <location>
        <begin position="346"/>
        <end position="356"/>
    </location>
</feature>
<reference evidence="28" key="2">
    <citation type="submission" date="2025-08" db="UniProtKB">
        <authorList>
            <consortium name="Ensembl"/>
        </authorList>
    </citation>
    <scope>IDENTIFICATION</scope>
</reference>
<evidence type="ECO:0000256" key="5">
    <source>
        <dbReference type="ARBA" id="ARBA00012513"/>
    </source>
</evidence>
<evidence type="ECO:0000256" key="21">
    <source>
        <dbReference type="ARBA" id="ARBA00048679"/>
    </source>
</evidence>
<evidence type="ECO:0000256" key="8">
    <source>
        <dbReference type="ARBA" id="ARBA00022527"/>
    </source>
</evidence>
<dbReference type="AlphaFoldDB" id="A0A4W5MH63"/>
<organism evidence="28 29">
    <name type="scientific">Hucho hucho</name>
    <name type="common">huchen</name>
    <dbReference type="NCBI Taxonomy" id="62062"/>
    <lineage>
        <taxon>Eukaryota</taxon>
        <taxon>Metazoa</taxon>
        <taxon>Chordata</taxon>
        <taxon>Craniata</taxon>
        <taxon>Vertebrata</taxon>
        <taxon>Euteleostomi</taxon>
        <taxon>Actinopterygii</taxon>
        <taxon>Neopterygii</taxon>
        <taxon>Teleostei</taxon>
        <taxon>Protacanthopterygii</taxon>
        <taxon>Salmoniformes</taxon>
        <taxon>Salmonidae</taxon>
        <taxon>Salmoninae</taxon>
        <taxon>Hucho</taxon>
    </lineage>
</organism>
<dbReference type="GO" id="GO:0005524">
    <property type="term" value="F:ATP binding"/>
    <property type="evidence" value="ECO:0007669"/>
    <property type="project" value="UniProtKB-UniRule"/>
</dbReference>
<keyword evidence="9" id="KW-0597">Phosphoprotein</keyword>
<dbReference type="EC" id="2.7.11.1" evidence="5"/>
<dbReference type="CDD" id="cd08223">
    <property type="entry name" value="STKc_Nek4"/>
    <property type="match status" value="1"/>
</dbReference>
<keyword evidence="16 25" id="KW-0067">ATP-binding</keyword>
<dbReference type="GO" id="GO:0005929">
    <property type="term" value="C:cilium"/>
    <property type="evidence" value="ECO:0007669"/>
    <property type="project" value="UniProtKB-SubCell"/>
</dbReference>
<evidence type="ECO:0000256" key="22">
    <source>
        <dbReference type="ARBA" id="ARBA00067731"/>
    </source>
</evidence>
<comment type="cofactor">
    <cofactor evidence="1">
        <name>Mn(2+)</name>
        <dbReference type="ChEBI" id="CHEBI:29035"/>
    </cofactor>
</comment>
<evidence type="ECO:0000256" key="17">
    <source>
        <dbReference type="ARBA" id="ARBA00022842"/>
    </source>
</evidence>
<dbReference type="GO" id="GO:0005737">
    <property type="term" value="C:cytoplasm"/>
    <property type="evidence" value="ECO:0007669"/>
    <property type="project" value="UniProtKB-SubCell"/>
</dbReference>
<dbReference type="InterPro" id="IPR000719">
    <property type="entry name" value="Prot_kinase_dom"/>
</dbReference>
<keyword evidence="14" id="KW-0498">Mitosis</keyword>
<evidence type="ECO:0000256" key="18">
    <source>
        <dbReference type="ARBA" id="ARBA00023273"/>
    </source>
</evidence>
<dbReference type="Gene3D" id="1.10.510.10">
    <property type="entry name" value="Transferase(Phosphotransferase) domain 1"/>
    <property type="match status" value="1"/>
</dbReference>
<dbReference type="PANTHER" id="PTHR44899:SF7">
    <property type="entry name" value="NIMA-RELATED KINASE"/>
    <property type="match status" value="1"/>
</dbReference>
<feature type="compositionally biased region" description="Polar residues" evidence="26">
    <location>
        <begin position="617"/>
        <end position="628"/>
    </location>
</feature>
<evidence type="ECO:0000256" key="20">
    <source>
        <dbReference type="ARBA" id="ARBA00047899"/>
    </source>
</evidence>